<keyword evidence="2" id="KW-1133">Transmembrane helix</keyword>
<dbReference type="Proteomes" id="UP001422074">
    <property type="component" value="Unassembled WGS sequence"/>
</dbReference>
<name>A0ABU9X0U8_9MICC</name>
<keyword evidence="2" id="KW-0472">Membrane</keyword>
<keyword evidence="4" id="KW-1185">Reference proteome</keyword>
<evidence type="ECO:0000313" key="3">
    <source>
        <dbReference type="EMBL" id="MEN2744896.1"/>
    </source>
</evidence>
<evidence type="ECO:0000256" key="1">
    <source>
        <dbReference type="SAM" id="MobiDB-lite"/>
    </source>
</evidence>
<gene>
    <name evidence="3" type="ORF">ABCQ75_10140</name>
</gene>
<evidence type="ECO:0008006" key="5">
    <source>
        <dbReference type="Google" id="ProtNLM"/>
    </source>
</evidence>
<organism evidence="3 4">
    <name type="scientific">Sinomonas halotolerans</name>
    <dbReference type="NCBI Taxonomy" id="1644133"/>
    <lineage>
        <taxon>Bacteria</taxon>
        <taxon>Bacillati</taxon>
        <taxon>Actinomycetota</taxon>
        <taxon>Actinomycetes</taxon>
        <taxon>Micrococcales</taxon>
        <taxon>Micrococcaceae</taxon>
        <taxon>Sinomonas</taxon>
    </lineage>
</organism>
<feature type="region of interest" description="Disordered" evidence="1">
    <location>
        <begin position="14"/>
        <end position="33"/>
    </location>
</feature>
<dbReference type="EMBL" id="JBDFRB010000007">
    <property type="protein sequence ID" value="MEN2744896.1"/>
    <property type="molecule type" value="Genomic_DNA"/>
</dbReference>
<evidence type="ECO:0000313" key="4">
    <source>
        <dbReference type="Proteomes" id="UP001422074"/>
    </source>
</evidence>
<feature type="transmembrane region" description="Helical" evidence="2">
    <location>
        <begin position="858"/>
        <end position="877"/>
    </location>
</feature>
<dbReference type="RefSeq" id="WP_345885243.1">
    <property type="nucleotide sequence ID" value="NZ_JBDFRB010000007.1"/>
</dbReference>
<proteinExistence type="predicted"/>
<reference evidence="3 4" key="1">
    <citation type="submission" date="2024-05" db="EMBL/GenBank/DDBJ databases">
        <title>Sinomonas sp. nov., isolated from a waste landfill.</title>
        <authorList>
            <person name="Zhao Y."/>
        </authorList>
    </citation>
    <scope>NUCLEOTIDE SEQUENCE [LARGE SCALE GENOMIC DNA]</scope>
    <source>
        <strain evidence="3 4">CCTCC AB2014300</strain>
    </source>
</reference>
<protein>
    <recommendedName>
        <fullName evidence="5">PBP domain-containing protein</fullName>
    </recommendedName>
</protein>
<sequence>MASDSAVTVRWDNAGNPAETVVPRDSSQALPHTAGKTYADIDRRIQTAAASTFGADNGLGGLSWTVSQTKNLQNQSVTVSFTGAKPVEGASGGPSTYLQVFQCWGRPGADGKPDPNATEPDPATCQFGAVGADGDISTPAHQRALLADPLVKGGDWEAPDAVVPRMNLPAPFLSITGEQTRITDGFGLSEYRNPFFSRTSTNEHSLFLATGARGEGSRTFELQTGAEASGLGCGYRADAPSVSKCWLVAVPRSGTIDKVLKAGPLAPSLWGLRMQVPLHFQNVGASCSSDQAATLSFGSENLTAAMKSWIPGICEDKGFTVGFTPMADMQARKQLEGANPLAFTIQPAANVKKAVHAPAALSGVVVAMTVDNPCTREYSDLVARVCGYANEAEFEADKAKNGALVRDLKLNARLLAKLLTQSYIAHTAPALVEDAPFKKPGTTEYGQPMPYSVQQDPEFQKLNPKGLGSAASLSPPIVEGLRSDAAAAVWDWILNQKSARAFLEGCPDPWGMVINPYYSMRTYDSCEDQAQSLDAAAERKIADAKEPANFNYAKPVYPSDSAAYPQVYWAERPAVRLADGTVEQPALTVGDQYATVHDMAAAANYTVRAQPASVTNWCMDCTPPAFKLVPRESFGNRNVISITDSASAAKFQLPTAQLCDAEGTSCVGADNRSLTRAAQDFEPTGTPGVLRPDRTPDIAGGAYPLTVPVYGAVNASLATPAEAAKYAELFGYIGGPGQQQGFRAGMLPPGYAPLTATLHKQLDEAVTVLKGLARGTMTLKDLPVMDRSAAGGAGSAILPLSLGGPPADALAPAAASVPAAAESPAKAAPVAKGADAAQPVPLAGGVTARAGSAWPQHGLLIGLGVALAAVVSSSLLARGRRS</sequence>
<accession>A0ABU9X0U8</accession>
<evidence type="ECO:0000256" key="2">
    <source>
        <dbReference type="SAM" id="Phobius"/>
    </source>
</evidence>
<keyword evidence="2" id="KW-0812">Transmembrane</keyword>
<comment type="caution">
    <text evidence="3">The sequence shown here is derived from an EMBL/GenBank/DDBJ whole genome shotgun (WGS) entry which is preliminary data.</text>
</comment>